<dbReference type="GO" id="GO:0003676">
    <property type="term" value="F:nucleic acid binding"/>
    <property type="evidence" value="ECO:0007669"/>
    <property type="project" value="InterPro"/>
</dbReference>
<name>M4D938_BRACM</name>
<evidence type="ECO:0000259" key="8">
    <source>
        <dbReference type="PROSITE" id="PS50994"/>
    </source>
</evidence>
<feature type="domain" description="Bulb-type lectin" evidence="7">
    <location>
        <begin position="930"/>
        <end position="1053"/>
    </location>
</feature>
<dbReference type="InterPro" id="IPR036397">
    <property type="entry name" value="RNaseH_sf"/>
</dbReference>
<evidence type="ECO:0000259" key="7">
    <source>
        <dbReference type="PROSITE" id="PS50927"/>
    </source>
</evidence>
<organism evidence="9 10">
    <name type="scientific">Brassica campestris</name>
    <name type="common">Field mustard</name>
    <dbReference type="NCBI Taxonomy" id="3711"/>
    <lineage>
        <taxon>Eukaryota</taxon>
        <taxon>Viridiplantae</taxon>
        <taxon>Streptophyta</taxon>
        <taxon>Embryophyta</taxon>
        <taxon>Tracheophyta</taxon>
        <taxon>Spermatophyta</taxon>
        <taxon>Magnoliopsida</taxon>
        <taxon>eudicotyledons</taxon>
        <taxon>Gunneridae</taxon>
        <taxon>Pentapetalae</taxon>
        <taxon>rosids</taxon>
        <taxon>malvids</taxon>
        <taxon>Brassicales</taxon>
        <taxon>Brassicaceae</taxon>
        <taxon>Brassiceae</taxon>
        <taxon>Brassica</taxon>
    </lineage>
</organism>
<dbReference type="Pfam" id="PF07727">
    <property type="entry name" value="RVT_2"/>
    <property type="match status" value="1"/>
</dbReference>
<dbReference type="Gene3D" id="1.10.510.10">
    <property type="entry name" value="Transferase(Phosphotransferase) domain 1"/>
    <property type="match status" value="1"/>
</dbReference>
<evidence type="ECO:0008006" key="11">
    <source>
        <dbReference type="Google" id="ProtNLM"/>
    </source>
</evidence>
<feature type="compositionally biased region" description="Polar residues" evidence="6">
    <location>
        <begin position="357"/>
        <end position="370"/>
    </location>
</feature>
<evidence type="ECO:0000256" key="1">
    <source>
        <dbReference type="ARBA" id="ARBA00022723"/>
    </source>
</evidence>
<keyword evidence="4" id="KW-1015">Disulfide bond</keyword>
<evidence type="ECO:0000313" key="9">
    <source>
        <dbReference type="EnsemblPlants" id="Bra012998.1-P"/>
    </source>
</evidence>
<dbReference type="GO" id="GO:0005524">
    <property type="term" value="F:ATP binding"/>
    <property type="evidence" value="ECO:0007669"/>
    <property type="project" value="InterPro"/>
</dbReference>
<evidence type="ECO:0000256" key="6">
    <source>
        <dbReference type="SAM" id="MobiDB-lite"/>
    </source>
</evidence>
<dbReference type="InterPro" id="IPR043502">
    <property type="entry name" value="DNA/RNA_pol_sf"/>
</dbReference>
<dbReference type="STRING" id="51351.M4D938"/>
<reference evidence="9 10" key="1">
    <citation type="journal article" date="2011" name="Nat. Genet.">
        <title>The genome of the mesopolyploid crop species Brassica rapa.</title>
        <authorList>
            <consortium name="Brassica rapa Genome Sequencing Project Consortium"/>
            <person name="Wang X."/>
            <person name="Wang H."/>
            <person name="Wang J."/>
            <person name="Sun R."/>
            <person name="Wu J."/>
            <person name="Liu S."/>
            <person name="Bai Y."/>
            <person name="Mun J.H."/>
            <person name="Bancroft I."/>
            <person name="Cheng F."/>
            <person name="Huang S."/>
            <person name="Li X."/>
            <person name="Hua W."/>
            <person name="Wang J."/>
            <person name="Wang X."/>
            <person name="Freeling M."/>
            <person name="Pires J.C."/>
            <person name="Paterson A.H."/>
            <person name="Chalhoub B."/>
            <person name="Wang B."/>
            <person name="Hayward A."/>
            <person name="Sharpe A.G."/>
            <person name="Park B.S."/>
            <person name="Weisshaar B."/>
            <person name="Liu B."/>
            <person name="Li B."/>
            <person name="Liu B."/>
            <person name="Tong C."/>
            <person name="Song C."/>
            <person name="Duran C."/>
            <person name="Peng C."/>
            <person name="Geng C."/>
            <person name="Koh C."/>
            <person name="Lin C."/>
            <person name="Edwards D."/>
            <person name="Mu D."/>
            <person name="Shen D."/>
            <person name="Soumpourou E."/>
            <person name="Li F."/>
            <person name="Fraser F."/>
            <person name="Conant G."/>
            <person name="Lassalle G."/>
            <person name="King G.J."/>
            <person name="Bonnema G."/>
            <person name="Tang H."/>
            <person name="Wang H."/>
            <person name="Belcram H."/>
            <person name="Zhou H."/>
            <person name="Hirakawa H."/>
            <person name="Abe H."/>
            <person name="Guo H."/>
            <person name="Wang H."/>
            <person name="Jin H."/>
            <person name="Parkin I.A."/>
            <person name="Batley J."/>
            <person name="Kim J.S."/>
            <person name="Just J."/>
            <person name="Li J."/>
            <person name="Xu J."/>
            <person name="Deng J."/>
            <person name="Kim J.A."/>
            <person name="Li J."/>
            <person name="Yu J."/>
            <person name="Meng J."/>
            <person name="Wang J."/>
            <person name="Min J."/>
            <person name="Poulain J."/>
            <person name="Wang J."/>
            <person name="Hatakeyama K."/>
            <person name="Wu K."/>
            <person name="Wang L."/>
            <person name="Fang L."/>
            <person name="Trick M."/>
            <person name="Links M.G."/>
            <person name="Zhao M."/>
            <person name="Jin M."/>
            <person name="Ramchiary N."/>
            <person name="Drou N."/>
            <person name="Berkman P.J."/>
            <person name="Cai Q."/>
            <person name="Huang Q."/>
            <person name="Li R."/>
            <person name="Tabata S."/>
            <person name="Cheng S."/>
            <person name="Zhang S."/>
            <person name="Zhang S."/>
            <person name="Huang S."/>
            <person name="Sato S."/>
            <person name="Sun S."/>
            <person name="Kwon S.J."/>
            <person name="Choi S.R."/>
            <person name="Lee T.H."/>
            <person name="Fan W."/>
            <person name="Zhao X."/>
            <person name="Tan X."/>
            <person name="Xu X."/>
            <person name="Wang Y."/>
            <person name="Qiu Y."/>
            <person name="Yin Y."/>
            <person name="Li Y."/>
            <person name="Du Y."/>
            <person name="Liao Y."/>
            <person name="Lim Y."/>
            <person name="Narusaka Y."/>
            <person name="Wang Y."/>
            <person name="Wang Z."/>
            <person name="Li Z."/>
            <person name="Wang Z."/>
            <person name="Xiong Z."/>
            <person name="Zhang Z."/>
        </authorList>
    </citation>
    <scope>NUCLEOTIDE SEQUENCE [LARGE SCALE GENOMIC DNA]</scope>
    <source>
        <strain evidence="9 10">cv. Chiifu-401-42</strain>
    </source>
</reference>
<evidence type="ECO:0000256" key="5">
    <source>
        <dbReference type="ARBA" id="ARBA00023180"/>
    </source>
</evidence>
<dbReference type="InterPro" id="IPR001480">
    <property type="entry name" value="Bulb-type_lectin_dom"/>
</dbReference>
<dbReference type="Pfam" id="PF01453">
    <property type="entry name" value="B_lectin"/>
    <property type="match status" value="1"/>
</dbReference>
<keyword evidence="1" id="KW-0479">Metal-binding</keyword>
<dbReference type="GO" id="GO:0015074">
    <property type="term" value="P:DNA integration"/>
    <property type="evidence" value="ECO:0007669"/>
    <property type="project" value="InterPro"/>
</dbReference>
<dbReference type="InterPro" id="IPR003609">
    <property type="entry name" value="Pan_app"/>
</dbReference>
<reference evidence="9 10" key="2">
    <citation type="journal article" date="2018" name="Hortic Res">
        <title>Improved Brassica rapa reference genome by single-molecule sequencing and chromosome conformation capture technologies.</title>
        <authorList>
            <person name="Zhang L."/>
            <person name="Cai X."/>
            <person name="Wu J."/>
            <person name="Liu M."/>
            <person name="Grob S."/>
            <person name="Cheng F."/>
            <person name="Liang J."/>
            <person name="Cai C."/>
            <person name="Liu Z."/>
            <person name="Liu B."/>
            <person name="Wang F."/>
            <person name="Li S."/>
            <person name="Liu F."/>
            <person name="Li X."/>
            <person name="Cheng L."/>
            <person name="Yang W."/>
            <person name="Li M.H."/>
            <person name="Grossniklaus U."/>
            <person name="Zheng H."/>
            <person name="Wang X."/>
        </authorList>
    </citation>
    <scope>NUCLEOTIDE SEQUENCE [LARGE SCALE GENOMIC DNA]</scope>
    <source>
        <strain evidence="9 10">cv. Chiifu-401-42</strain>
    </source>
</reference>
<dbReference type="InterPro" id="IPR036426">
    <property type="entry name" value="Bulb-type_lectin_dom_sf"/>
</dbReference>
<dbReference type="GO" id="GO:0046872">
    <property type="term" value="F:metal ion binding"/>
    <property type="evidence" value="ECO:0007669"/>
    <property type="project" value="UniProtKB-KW"/>
</dbReference>
<dbReference type="PANTHER" id="PTHR42648:SF31">
    <property type="entry name" value="RNA-DIRECTED DNA POLYMERASE"/>
    <property type="match status" value="1"/>
</dbReference>
<dbReference type="Gene3D" id="3.30.420.10">
    <property type="entry name" value="Ribonuclease H-like superfamily/Ribonuclease H"/>
    <property type="match status" value="1"/>
</dbReference>
<dbReference type="SUPFAM" id="SSF56112">
    <property type="entry name" value="Protein kinase-like (PK-like)"/>
    <property type="match status" value="1"/>
</dbReference>
<proteinExistence type="predicted"/>
<dbReference type="PROSITE" id="PS50927">
    <property type="entry name" value="BULB_LECTIN"/>
    <property type="match status" value="1"/>
</dbReference>
<evidence type="ECO:0000256" key="2">
    <source>
        <dbReference type="ARBA" id="ARBA00022729"/>
    </source>
</evidence>
<dbReference type="PROSITE" id="PS50994">
    <property type="entry name" value="INTEGRASE"/>
    <property type="match status" value="1"/>
</dbReference>
<dbReference type="Pfam" id="PF25597">
    <property type="entry name" value="SH3_retrovirus"/>
    <property type="match status" value="1"/>
</dbReference>
<dbReference type="Proteomes" id="UP000011750">
    <property type="component" value="Chromosome A03"/>
</dbReference>
<dbReference type="eggNOG" id="KOG0017">
    <property type="taxonomic scope" value="Eukaryota"/>
</dbReference>
<dbReference type="Gramene" id="Bra012998.1">
    <property type="protein sequence ID" value="Bra012998.1-P"/>
    <property type="gene ID" value="Bra012998"/>
</dbReference>
<protein>
    <recommendedName>
        <fullName evidence="11">Integrase catalytic domain-containing protein</fullName>
    </recommendedName>
</protein>
<dbReference type="HOGENOM" id="CLU_001650_5_0_1"/>
<dbReference type="InterPro" id="IPR011009">
    <property type="entry name" value="Kinase-like_dom_sf"/>
</dbReference>
<dbReference type="InterPro" id="IPR000719">
    <property type="entry name" value="Prot_kinase_dom"/>
</dbReference>
<reference evidence="9" key="3">
    <citation type="submission" date="2023-03" db="UniProtKB">
        <authorList>
            <consortium name="EnsemblPlants"/>
        </authorList>
    </citation>
    <scope>IDENTIFICATION</scope>
    <source>
        <strain evidence="9">cv. Chiifu-401-42</strain>
    </source>
</reference>
<dbReference type="CDD" id="cd09272">
    <property type="entry name" value="RNase_HI_RT_Ty1"/>
    <property type="match status" value="1"/>
</dbReference>
<dbReference type="InterPro" id="IPR012337">
    <property type="entry name" value="RNaseH-like_sf"/>
</dbReference>
<sequence>MLIGVGEREREGLYWFRGIEVPTALHTEVSDDLTLWHSRLGHPSPRVTSLVPGLRSLPSDSDILFQNCDVCLRAKQTRQIFSESSNKANAVFDLIHCDLWGPYRTTAFCGSRYFLTIVDDYSRAVWLYLLPDKAKVAQHLREFFSMIERQFSKKVKTIRSDNGTEFLCLTSYFQENGIIHQTSCVHTPQQNGRAERKHRHILNIARALRFQAHLPIEYWGECILAAGHLINRTPSALLDNKTPFEMLYGTAPSYKHLRVFGCLAFAHNQNHKGDKFSSRTSRCVFLVYPYGKKGWRLYDLEHKLVFTSRDVVFREKFFPFLTSSTQPRPIHPLTSSPVLPQGDDDASSEVEIEHHTVASTPPITTENAETANGEPEPVPELLCRGHRVKKPSTRLQDFVANTVRLSSPSLVSPSSSPQRLSGSVYPISDYLSCANFSENHRNFIMALTAQAEPRSFNEAMKDKVWRDAAGIEIRALEDQHTWDLEYLPPGKKALGSKWVFTIKFRADGTIERYKARLVVLGNHQTEGLDYTETFSPVAKMTTVRLFLDFAAKMNHEVHQMDVHNAFLHGDLDEEVYMKLPQGFGSPNETRVCRLRKSLYGLKQSPRCWFAKLADALRKYGFTQTKSDYSLFIYSKKGVSLRVLVYVDDLIISGNSPLKIQEFKNYLSTCFHMKDLGVLKYFLGLEVSRSPKGIYVCQRKYAIDIVAEVGLLGCKPVGSPIDQNHRLSLASGPLLADPESYRRLVGRLIYLAATRPDLTYAIHILSQFMHCPRQEHWLAALKVVRYLKGTMGQGILLSAEPSLHFTGWCDSDWAACPLTRRSLTGWIVQLGSSPISWQTRKQDTVSCSSAEAEYRAMHEVTRELQWVKALLLEMGFEHKGPMTIRCDSKPAIYISLNPVFDERTKHIEVDCHGVRDEIIKGVIKPYHVSTKDQMADILTKALGRKDPAPKASFGFRKIQPNDGFTLSIWFDKIPDKTIVWHAQAVNTTTGLVPEGSKVTFAADRGLAITDPRGQQHWSSSLPPGSGSVSRGHITDAGNFRLLSKDSGEDLWSSFGHPTDTLLPTQGDGQRPKCQCPEKFLLMDPSDEYGDCKPDFEMQTCGPENNETENVHVNVYELMRVDRTNWPYGDYQRYSNFDEDKCRNACLNDCFCAAVVYGNDRVCWAKRFPLSFGQRAPNAKLLMMNQTHTLTNIRGTKGYVTPEWFRNSPITSKVDVYSYGVVLLEIVCCKKAVDLDESVILIDWAYDCFRDRRLEDLTENDLEAIEDVGTVERYVKIGIET</sequence>
<accession>M4D938</accession>
<dbReference type="InterPro" id="IPR013103">
    <property type="entry name" value="RVT_2"/>
</dbReference>
<keyword evidence="5" id="KW-0325">Glycoprotein</keyword>
<keyword evidence="2" id="KW-0732">Signal</keyword>
<dbReference type="EnsemblPlants" id="Bra012998.1">
    <property type="protein sequence ID" value="Bra012998.1-P"/>
    <property type="gene ID" value="Bra012998"/>
</dbReference>
<dbReference type="PANTHER" id="PTHR42648">
    <property type="entry name" value="TRANSPOSASE, PUTATIVE-RELATED"/>
    <property type="match status" value="1"/>
</dbReference>
<keyword evidence="10" id="KW-1185">Reference proteome</keyword>
<dbReference type="OMA" id="FVANTIC"/>
<dbReference type="Pfam" id="PF00665">
    <property type="entry name" value="rve"/>
    <property type="match status" value="1"/>
</dbReference>
<dbReference type="SUPFAM" id="SSF56672">
    <property type="entry name" value="DNA/RNA polymerases"/>
    <property type="match status" value="1"/>
</dbReference>
<dbReference type="Pfam" id="PF08276">
    <property type="entry name" value="PAN_2"/>
    <property type="match status" value="1"/>
</dbReference>
<dbReference type="InterPro" id="IPR025724">
    <property type="entry name" value="GAG-pre-integrase_dom"/>
</dbReference>
<dbReference type="GO" id="GO:0004672">
    <property type="term" value="F:protein kinase activity"/>
    <property type="evidence" value="ECO:0007669"/>
    <property type="project" value="InterPro"/>
</dbReference>
<evidence type="ECO:0000256" key="4">
    <source>
        <dbReference type="ARBA" id="ARBA00023157"/>
    </source>
</evidence>
<dbReference type="InParanoid" id="M4D938"/>
<dbReference type="Pfam" id="PF00069">
    <property type="entry name" value="Pkinase"/>
    <property type="match status" value="1"/>
</dbReference>
<dbReference type="AlphaFoldDB" id="M4D938"/>
<dbReference type="Pfam" id="PF13976">
    <property type="entry name" value="gag_pre-integrs"/>
    <property type="match status" value="1"/>
</dbReference>
<keyword evidence="3" id="KW-0378">Hydrolase</keyword>
<evidence type="ECO:0000313" key="10">
    <source>
        <dbReference type="Proteomes" id="UP000011750"/>
    </source>
</evidence>
<dbReference type="InterPro" id="IPR039537">
    <property type="entry name" value="Retrotran_Ty1/copia-like"/>
</dbReference>
<feature type="compositionally biased region" description="Polar residues" evidence="6">
    <location>
        <begin position="329"/>
        <end position="338"/>
    </location>
</feature>
<feature type="domain" description="Integrase catalytic" evidence="8">
    <location>
        <begin position="83"/>
        <end position="251"/>
    </location>
</feature>
<feature type="region of interest" description="Disordered" evidence="6">
    <location>
        <begin position="329"/>
        <end position="379"/>
    </location>
</feature>
<dbReference type="SMART" id="SM00108">
    <property type="entry name" value="B_lectin"/>
    <property type="match status" value="1"/>
</dbReference>
<dbReference type="InterPro" id="IPR001584">
    <property type="entry name" value="Integrase_cat-core"/>
</dbReference>
<dbReference type="SUPFAM" id="SSF51110">
    <property type="entry name" value="alpha-D-mannose-specific plant lectins"/>
    <property type="match status" value="1"/>
</dbReference>
<dbReference type="SUPFAM" id="SSF53098">
    <property type="entry name" value="Ribonuclease H-like"/>
    <property type="match status" value="1"/>
</dbReference>
<dbReference type="InterPro" id="IPR057670">
    <property type="entry name" value="SH3_retrovirus"/>
</dbReference>
<dbReference type="GO" id="GO:0016787">
    <property type="term" value="F:hydrolase activity"/>
    <property type="evidence" value="ECO:0007669"/>
    <property type="project" value="UniProtKB-KW"/>
</dbReference>
<dbReference type="Gene3D" id="2.90.10.30">
    <property type="match status" value="1"/>
</dbReference>
<evidence type="ECO:0000256" key="3">
    <source>
        <dbReference type="ARBA" id="ARBA00022801"/>
    </source>
</evidence>